<dbReference type="EMBL" id="RRYP01031237">
    <property type="protein sequence ID" value="TNV70998.1"/>
    <property type="molecule type" value="Genomic_DNA"/>
</dbReference>
<dbReference type="AlphaFoldDB" id="A0A8J8SUL9"/>
<sequence length="150" mass="17104">MPRLIGNCLNASQQKASVSVVIVHSTLLLDSHTPSGKTKDFIYTSVSSQERFARSCWMAERMPRQILTKATLPSRRKRSMAVSMKLRSKPPQWGWVCLLSFWGVRTAKKVRIQGEAQYSELKSKHFLLQGQISQIDKVLQKFSKVQVDKP</sequence>
<protein>
    <submittedName>
        <fullName evidence="1">Uncharacterized protein</fullName>
    </submittedName>
</protein>
<evidence type="ECO:0000313" key="1">
    <source>
        <dbReference type="EMBL" id="TNV70998.1"/>
    </source>
</evidence>
<proteinExistence type="predicted"/>
<comment type="caution">
    <text evidence="1">The sequence shown here is derived from an EMBL/GenBank/DDBJ whole genome shotgun (WGS) entry which is preliminary data.</text>
</comment>
<reference evidence="1" key="1">
    <citation type="submission" date="2019-06" db="EMBL/GenBank/DDBJ databases">
        <authorList>
            <person name="Zheng W."/>
        </authorList>
    </citation>
    <scope>NUCLEOTIDE SEQUENCE</scope>
    <source>
        <strain evidence="1">QDHG01</strain>
    </source>
</reference>
<organism evidence="1 2">
    <name type="scientific">Halteria grandinella</name>
    <dbReference type="NCBI Taxonomy" id="5974"/>
    <lineage>
        <taxon>Eukaryota</taxon>
        <taxon>Sar</taxon>
        <taxon>Alveolata</taxon>
        <taxon>Ciliophora</taxon>
        <taxon>Intramacronucleata</taxon>
        <taxon>Spirotrichea</taxon>
        <taxon>Stichotrichia</taxon>
        <taxon>Sporadotrichida</taxon>
        <taxon>Halteriidae</taxon>
        <taxon>Halteria</taxon>
    </lineage>
</organism>
<name>A0A8J8SUL9_HALGN</name>
<gene>
    <name evidence="1" type="ORF">FGO68_gene15907</name>
</gene>
<keyword evidence="2" id="KW-1185">Reference proteome</keyword>
<evidence type="ECO:0000313" key="2">
    <source>
        <dbReference type="Proteomes" id="UP000785679"/>
    </source>
</evidence>
<dbReference type="Proteomes" id="UP000785679">
    <property type="component" value="Unassembled WGS sequence"/>
</dbReference>
<accession>A0A8J8SUL9</accession>